<evidence type="ECO:0000313" key="3">
    <source>
        <dbReference type="Proteomes" id="UP000247409"/>
    </source>
</evidence>
<evidence type="ECO:0000256" key="1">
    <source>
        <dbReference type="SAM" id="MobiDB-lite"/>
    </source>
</evidence>
<organism evidence="2 3">
    <name type="scientific">Gracilariopsis chorda</name>
    <dbReference type="NCBI Taxonomy" id="448386"/>
    <lineage>
        <taxon>Eukaryota</taxon>
        <taxon>Rhodophyta</taxon>
        <taxon>Florideophyceae</taxon>
        <taxon>Rhodymeniophycidae</taxon>
        <taxon>Gracilariales</taxon>
        <taxon>Gracilariaceae</taxon>
        <taxon>Gracilariopsis</taxon>
    </lineage>
</organism>
<evidence type="ECO:0000313" key="2">
    <source>
        <dbReference type="EMBL" id="PXF43492.1"/>
    </source>
</evidence>
<name>A0A2V3IN42_9FLOR</name>
<sequence length="213" mass="23816">MADNHHLLDRRLHLWRRVMHTRALQWRFLNTVALQQLAVQESRACHQLARLHQTLSNLQHAYVSLLQKASKALSNSAASASAPALHNLAGAVHRLQYDRLRADVACSTRHALLVGRRASDFSLVLNAFLHVATRFLRLATRLRLRSFAQLRVVMHTLAACAAKQPCVITDAAHSVHRAATLSERHRSHLLIHHHQQSPTDCSSPATVATNGTH</sequence>
<reference evidence="2 3" key="1">
    <citation type="journal article" date="2018" name="Mol. Biol. Evol.">
        <title>Analysis of the draft genome of the red seaweed Gracilariopsis chorda provides insights into genome size evolution in Rhodophyta.</title>
        <authorList>
            <person name="Lee J."/>
            <person name="Yang E.C."/>
            <person name="Graf L."/>
            <person name="Yang J.H."/>
            <person name="Qiu H."/>
            <person name="Zel Zion U."/>
            <person name="Chan C.X."/>
            <person name="Stephens T.G."/>
            <person name="Weber A.P.M."/>
            <person name="Boo G.H."/>
            <person name="Boo S.M."/>
            <person name="Kim K.M."/>
            <person name="Shin Y."/>
            <person name="Jung M."/>
            <person name="Lee S.J."/>
            <person name="Yim H.S."/>
            <person name="Lee J.H."/>
            <person name="Bhattacharya D."/>
            <person name="Yoon H.S."/>
        </authorList>
    </citation>
    <scope>NUCLEOTIDE SEQUENCE [LARGE SCALE GENOMIC DNA]</scope>
    <source>
        <strain evidence="2 3">SKKU-2015</strain>
        <tissue evidence="2">Whole body</tissue>
    </source>
</reference>
<dbReference type="Proteomes" id="UP000247409">
    <property type="component" value="Unassembled WGS sequence"/>
</dbReference>
<keyword evidence="3" id="KW-1185">Reference proteome</keyword>
<proteinExistence type="predicted"/>
<accession>A0A2V3IN42</accession>
<gene>
    <name evidence="2" type="ORF">BWQ96_06785</name>
</gene>
<dbReference type="AlphaFoldDB" id="A0A2V3IN42"/>
<protein>
    <submittedName>
        <fullName evidence="2">Uncharacterized protein</fullName>
    </submittedName>
</protein>
<feature type="compositionally biased region" description="Polar residues" evidence="1">
    <location>
        <begin position="196"/>
        <end position="213"/>
    </location>
</feature>
<feature type="region of interest" description="Disordered" evidence="1">
    <location>
        <begin position="193"/>
        <end position="213"/>
    </location>
</feature>
<comment type="caution">
    <text evidence="2">The sequence shown here is derived from an EMBL/GenBank/DDBJ whole genome shotgun (WGS) entry which is preliminary data.</text>
</comment>
<dbReference type="EMBL" id="NBIV01000124">
    <property type="protein sequence ID" value="PXF43492.1"/>
    <property type="molecule type" value="Genomic_DNA"/>
</dbReference>